<dbReference type="Proteomes" id="UP000322214">
    <property type="component" value="Chromosome"/>
</dbReference>
<dbReference type="NCBIfam" id="TIGR04256">
    <property type="entry name" value="GxxExxY"/>
    <property type="match status" value="1"/>
</dbReference>
<evidence type="ECO:0008006" key="3">
    <source>
        <dbReference type="Google" id="ProtNLM"/>
    </source>
</evidence>
<accession>A0A5B9PB92</accession>
<dbReference type="Pfam" id="PF13366">
    <property type="entry name" value="PDDEXK_3"/>
    <property type="match status" value="1"/>
</dbReference>
<dbReference type="STRING" id="980251.GCA_001642875_04498"/>
<gene>
    <name evidence="1" type="ORF">MFFC18_34550</name>
</gene>
<dbReference type="InterPro" id="IPR026350">
    <property type="entry name" value="GxxExxY"/>
</dbReference>
<sequence>MDLLFKDESYQIMGACFEVYKNKGCGFVEQVYQECLSLEFGLQAIPFAEQVELTLEYKGKQLEQTYKPDFICFDEIIVEIKAVSKLNDQHRAQVHNYLEAWFAGELWSPSESGVGANCALTTCGLDQPRNTPNTRKLRASTILSFRVFSVFRGSKIHADGRMSDHVVATALRGFAFR</sequence>
<evidence type="ECO:0000313" key="2">
    <source>
        <dbReference type="Proteomes" id="UP000322214"/>
    </source>
</evidence>
<dbReference type="AlphaFoldDB" id="A0A5B9PB92"/>
<dbReference type="KEGG" id="mff:MFFC18_34550"/>
<dbReference type="EMBL" id="CP042912">
    <property type="protein sequence ID" value="QEG23554.1"/>
    <property type="molecule type" value="Genomic_DNA"/>
</dbReference>
<proteinExistence type="predicted"/>
<organism evidence="1 2">
    <name type="scientific">Mariniblastus fucicola</name>
    <dbReference type="NCBI Taxonomy" id="980251"/>
    <lineage>
        <taxon>Bacteria</taxon>
        <taxon>Pseudomonadati</taxon>
        <taxon>Planctomycetota</taxon>
        <taxon>Planctomycetia</taxon>
        <taxon>Pirellulales</taxon>
        <taxon>Pirellulaceae</taxon>
        <taxon>Mariniblastus</taxon>
    </lineage>
</organism>
<reference evidence="1 2" key="1">
    <citation type="submission" date="2019-08" db="EMBL/GenBank/DDBJ databases">
        <title>Deep-cultivation of Planctomycetes and their phenomic and genomic characterization uncovers novel biology.</title>
        <authorList>
            <person name="Wiegand S."/>
            <person name="Jogler M."/>
            <person name="Boedeker C."/>
            <person name="Pinto D."/>
            <person name="Vollmers J."/>
            <person name="Rivas-Marin E."/>
            <person name="Kohn T."/>
            <person name="Peeters S.H."/>
            <person name="Heuer A."/>
            <person name="Rast P."/>
            <person name="Oberbeckmann S."/>
            <person name="Bunk B."/>
            <person name="Jeske O."/>
            <person name="Meyerdierks A."/>
            <person name="Storesund J.E."/>
            <person name="Kallscheuer N."/>
            <person name="Luecker S."/>
            <person name="Lage O.M."/>
            <person name="Pohl T."/>
            <person name="Merkel B.J."/>
            <person name="Hornburger P."/>
            <person name="Mueller R.-W."/>
            <person name="Bruemmer F."/>
            <person name="Labrenz M."/>
            <person name="Spormann A.M."/>
            <person name="Op den Camp H."/>
            <person name="Overmann J."/>
            <person name="Amann R."/>
            <person name="Jetten M.S.M."/>
            <person name="Mascher T."/>
            <person name="Medema M.H."/>
            <person name="Devos D.P."/>
            <person name="Kaster A.-K."/>
            <person name="Ovreas L."/>
            <person name="Rohde M."/>
            <person name="Galperin M.Y."/>
            <person name="Jogler C."/>
        </authorList>
    </citation>
    <scope>NUCLEOTIDE SEQUENCE [LARGE SCALE GENOMIC DNA]</scope>
    <source>
        <strain evidence="1 2">FC18</strain>
    </source>
</reference>
<name>A0A5B9PB92_9BACT</name>
<evidence type="ECO:0000313" key="1">
    <source>
        <dbReference type="EMBL" id="QEG23554.1"/>
    </source>
</evidence>
<dbReference type="RefSeq" id="WP_202907591.1">
    <property type="nucleotide sequence ID" value="NZ_CP042912.1"/>
</dbReference>
<protein>
    <recommendedName>
        <fullName evidence="3">GxxExxY protein</fullName>
    </recommendedName>
</protein>
<keyword evidence="2" id="KW-1185">Reference proteome</keyword>